<organism>
    <name type="scientific">Branchiostoma floridae</name>
    <name type="common">Florida lancelet</name>
    <name type="synonym">Amphioxus</name>
    <dbReference type="NCBI Taxonomy" id="7739"/>
    <lineage>
        <taxon>Eukaryota</taxon>
        <taxon>Metazoa</taxon>
        <taxon>Chordata</taxon>
        <taxon>Cephalochordata</taxon>
        <taxon>Leptocardii</taxon>
        <taxon>Amphioxiformes</taxon>
        <taxon>Branchiostomatidae</taxon>
        <taxon>Branchiostoma</taxon>
    </lineage>
</organism>
<feature type="compositionally biased region" description="Basic and acidic residues" evidence="1">
    <location>
        <begin position="22"/>
        <end position="35"/>
    </location>
</feature>
<dbReference type="EMBL" id="GG666603">
    <property type="protein sequence ID" value="EEN50350.1"/>
    <property type="molecule type" value="Genomic_DNA"/>
</dbReference>
<feature type="compositionally biased region" description="Basic and acidic residues" evidence="1">
    <location>
        <begin position="68"/>
        <end position="89"/>
    </location>
</feature>
<sequence>MEPAEVEVHSPASVQPSPGDQIHPEKEQRRGDIKEAASPANISASRGVDIGSIPSVERPDSVSTPGHSSRDWTADGEGKPNGEDVKNRTDVTSISVEDSREKDKAREGEKSDEATDGNTVIL</sequence>
<protein>
    <submittedName>
        <fullName evidence="2">Uncharacterized protein</fullName>
    </submittedName>
</protein>
<dbReference type="AlphaFoldDB" id="C3ZBW3"/>
<reference evidence="2" key="1">
    <citation type="journal article" date="2008" name="Nature">
        <title>The amphioxus genome and the evolution of the chordate karyotype.</title>
        <authorList>
            <consortium name="US DOE Joint Genome Institute (JGI-PGF)"/>
            <person name="Putnam N.H."/>
            <person name="Butts T."/>
            <person name="Ferrier D.E.K."/>
            <person name="Furlong R.F."/>
            <person name="Hellsten U."/>
            <person name="Kawashima T."/>
            <person name="Robinson-Rechavi M."/>
            <person name="Shoguchi E."/>
            <person name="Terry A."/>
            <person name="Yu J.-K."/>
            <person name="Benito-Gutierrez E.L."/>
            <person name="Dubchak I."/>
            <person name="Garcia-Fernandez J."/>
            <person name="Gibson-Brown J.J."/>
            <person name="Grigoriev I.V."/>
            <person name="Horton A.C."/>
            <person name="de Jong P.J."/>
            <person name="Jurka J."/>
            <person name="Kapitonov V.V."/>
            <person name="Kohara Y."/>
            <person name="Kuroki Y."/>
            <person name="Lindquist E."/>
            <person name="Lucas S."/>
            <person name="Osoegawa K."/>
            <person name="Pennacchio L.A."/>
            <person name="Salamov A.A."/>
            <person name="Satou Y."/>
            <person name="Sauka-Spengler T."/>
            <person name="Schmutz J."/>
            <person name="Shin-I T."/>
            <person name="Toyoda A."/>
            <person name="Bronner-Fraser M."/>
            <person name="Fujiyama A."/>
            <person name="Holland L.Z."/>
            <person name="Holland P.W.H."/>
            <person name="Satoh N."/>
            <person name="Rokhsar D.S."/>
        </authorList>
    </citation>
    <scope>NUCLEOTIDE SEQUENCE [LARGE SCALE GENOMIC DNA]</scope>
    <source>
        <strain evidence="2">S238N-H82</strain>
        <tissue evidence="2">Testes</tissue>
    </source>
</reference>
<name>C3ZBW3_BRAFL</name>
<gene>
    <name evidence="2" type="ORF">BRAFLDRAFT_65191</name>
</gene>
<evidence type="ECO:0000256" key="1">
    <source>
        <dbReference type="SAM" id="MobiDB-lite"/>
    </source>
</evidence>
<feature type="region of interest" description="Disordered" evidence="1">
    <location>
        <begin position="1"/>
        <end position="122"/>
    </location>
</feature>
<proteinExistence type="predicted"/>
<accession>C3ZBW3</accession>
<feature type="compositionally biased region" description="Basic and acidic residues" evidence="1">
    <location>
        <begin position="97"/>
        <end position="113"/>
    </location>
</feature>
<evidence type="ECO:0000313" key="2">
    <source>
        <dbReference type="EMBL" id="EEN50350.1"/>
    </source>
</evidence>
<dbReference type="InParanoid" id="C3ZBW3"/>